<evidence type="ECO:0000313" key="4">
    <source>
        <dbReference type="EMBL" id="OIJ42304.1"/>
    </source>
</evidence>
<evidence type="ECO:0000313" key="5">
    <source>
        <dbReference type="Proteomes" id="UP000180246"/>
    </source>
</evidence>
<accession>A0A1S2NCA3</accession>
<evidence type="ECO:0000256" key="2">
    <source>
        <dbReference type="SAM" id="Phobius"/>
    </source>
</evidence>
<dbReference type="AlphaFoldDB" id="A0A1S2NCA3"/>
<dbReference type="Proteomes" id="UP000180246">
    <property type="component" value="Unassembled WGS sequence"/>
</dbReference>
<dbReference type="EMBL" id="JRYB01000001">
    <property type="protein sequence ID" value="OIJ42304.1"/>
    <property type="molecule type" value="Genomic_DNA"/>
</dbReference>
<dbReference type="InterPro" id="IPR003399">
    <property type="entry name" value="Mce/MlaD"/>
</dbReference>
<comment type="caution">
    <text evidence="4">The sequence shown here is derived from an EMBL/GenBank/DDBJ whole genome shotgun (WGS) entry which is preliminary data.</text>
</comment>
<evidence type="ECO:0000256" key="1">
    <source>
        <dbReference type="SAM" id="MobiDB-lite"/>
    </source>
</evidence>
<keyword evidence="2" id="KW-0472">Membrane</keyword>
<dbReference type="PANTHER" id="PTHR36698">
    <property type="entry name" value="BLL5892 PROTEIN"/>
    <property type="match status" value="1"/>
</dbReference>
<evidence type="ECO:0000259" key="3">
    <source>
        <dbReference type="Pfam" id="PF02470"/>
    </source>
</evidence>
<keyword evidence="2" id="KW-0812">Transmembrane</keyword>
<protein>
    <submittedName>
        <fullName evidence="4">Mce related family protein</fullName>
    </submittedName>
</protein>
<organism evidence="4 5">
    <name type="scientific">Massilia timonae</name>
    <dbReference type="NCBI Taxonomy" id="47229"/>
    <lineage>
        <taxon>Bacteria</taxon>
        <taxon>Pseudomonadati</taxon>
        <taxon>Pseudomonadota</taxon>
        <taxon>Betaproteobacteria</taxon>
        <taxon>Burkholderiales</taxon>
        <taxon>Oxalobacteraceae</taxon>
        <taxon>Telluria group</taxon>
        <taxon>Massilia</taxon>
    </lineage>
</organism>
<keyword evidence="2" id="KW-1133">Transmembrane helix</keyword>
<reference evidence="4 5" key="1">
    <citation type="submission" date="2014-10" db="EMBL/GenBank/DDBJ databases">
        <authorList>
            <person name="Seo M.-J."/>
            <person name="Seok Y.J."/>
            <person name="Cha I.-T."/>
        </authorList>
    </citation>
    <scope>NUCLEOTIDE SEQUENCE [LARGE SCALE GENOMIC DNA]</scope>
    <source>
        <strain evidence="4 5">NEU</strain>
    </source>
</reference>
<dbReference type="Pfam" id="PF02470">
    <property type="entry name" value="MlaD"/>
    <property type="match status" value="1"/>
</dbReference>
<sequence length="315" mass="34162">MENRSHALMTGIFTIALLVATILVGLWFNRDKTELVPYEIVTTQSIPGLNPQATVRYRGLEVGRVDEIVFDPRVTGQILIRLSVDAASPITSTTYATLGYQGVTGIAFIQLDDERTGSPRLATNGERIARIPLRPGLLDQLEDRGLAILEKAEKVTASLDELLSEDNRARMVGAFESVDRAAEAYAAIPERLDPVLDQLPGLVKKVDRSMDSIDTLATSATSMTRNYDQLATRLQAPDGPIERLNTTIGALGAATSELELETLPHVVRMTDEARASLRAVRRTANSFSDRPQSILFGTPGDAPGPGEPGFVPPTK</sequence>
<dbReference type="PANTHER" id="PTHR36698:SF2">
    <property type="entry name" value="MCE_MLAD DOMAIN-CONTAINING PROTEIN"/>
    <property type="match status" value="1"/>
</dbReference>
<gene>
    <name evidence="4" type="ORF">LO55_1692</name>
</gene>
<feature type="transmembrane region" description="Helical" evidence="2">
    <location>
        <begin position="7"/>
        <end position="28"/>
    </location>
</feature>
<feature type="domain" description="Mce/MlaD" evidence="3">
    <location>
        <begin position="40"/>
        <end position="112"/>
    </location>
</feature>
<dbReference type="RefSeq" id="WP_071361124.1">
    <property type="nucleotide sequence ID" value="NZ_DALZDZ010000020.1"/>
</dbReference>
<feature type="region of interest" description="Disordered" evidence="1">
    <location>
        <begin position="288"/>
        <end position="315"/>
    </location>
</feature>
<proteinExistence type="predicted"/>
<name>A0A1S2NCA3_9BURK</name>